<gene>
    <name evidence="1" type="ORF">EUGRSUZ_A00797</name>
</gene>
<dbReference type="Gramene" id="KCW88410">
    <property type="protein sequence ID" value="KCW88410"/>
    <property type="gene ID" value="EUGRSUZ_A00797"/>
</dbReference>
<evidence type="ECO:0000313" key="1">
    <source>
        <dbReference type="EMBL" id="KCW88410.1"/>
    </source>
</evidence>
<protein>
    <submittedName>
        <fullName evidence="1">Uncharacterized protein</fullName>
    </submittedName>
</protein>
<organism evidence="1">
    <name type="scientific">Eucalyptus grandis</name>
    <name type="common">Flooded gum</name>
    <dbReference type="NCBI Taxonomy" id="71139"/>
    <lineage>
        <taxon>Eukaryota</taxon>
        <taxon>Viridiplantae</taxon>
        <taxon>Streptophyta</taxon>
        <taxon>Embryophyta</taxon>
        <taxon>Tracheophyta</taxon>
        <taxon>Spermatophyta</taxon>
        <taxon>Magnoliopsida</taxon>
        <taxon>eudicotyledons</taxon>
        <taxon>Gunneridae</taxon>
        <taxon>Pentapetalae</taxon>
        <taxon>rosids</taxon>
        <taxon>malvids</taxon>
        <taxon>Myrtales</taxon>
        <taxon>Myrtaceae</taxon>
        <taxon>Myrtoideae</taxon>
        <taxon>Eucalypteae</taxon>
        <taxon>Eucalyptus</taxon>
    </lineage>
</organism>
<accession>A0A059DDV8</accession>
<dbReference type="AlphaFoldDB" id="A0A059DDV8"/>
<proteinExistence type="predicted"/>
<reference evidence="1" key="1">
    <citation type="submission" date="2013-07" db="EMBL/GenBank/DDBJ databases">
        <title>The genome of Eucalyptus grandis.</title>
        <authorList>
            <person name="Schmutz J."/>
            <person name="Hayes R."/>
            <person name="Myburg A."/>
            <person name="Tuskan G."/>
            <person name="Grattapaglia D."/>
            <person name="Rokhsar D.S."/>
        </authorList>
    </citation>
    <scope>NUCLEOTIDE SEQUENCE</scope>
    <source>
        <tissue evidence="1">Leaf extractions</tissue>
    </source>
</reference>
<name>A0A059DDV8_EUCGR</name>
<dbReference type="EMBL" id="KK198753">
    <property type="protein sequence ID" value="KCW88410.1"/>
    <property type="molecule type" value="Genomic_DNA"/>
</dbReference>
<dbReference type="InParanoid" id="A0A059DDV8"/>
<sequence>MQKQTETCVPQLLKQKVGKECTSTENEGKLHPIGLFLMKLIGATQDVNVVWHCQCVSGIHVHASTDAFWKIRRSAKEEILRFVSYTGQPCSLVSKLSLKLRCKKQRK</sequence>